<dbReference type="GO" id="GO:0008236">
    <property type="term" value="F:serine-type peptidase activity"/>
    <property type="evidence" value="ECO:0007669"/>
    <property type="project" value="UniProtKB-KW"/>
</dbReference>
<dbReference type="OrthoDB" id="9799980at2"/>
<keyword evidence="6" id="KW-0645">Protease</keyword>
<evidence type="ECO:0000256" key="2">
    <source>
        <dbReference type="ARBA" id="ARBA00002039"/>
    </source>
</evidence>
<evidence type="ECO:0000256" key="6">
    <source>
        <dbReference type="ARBA" id="ARBA00022670"/>
    </source>
</evidence>
<dbReference type="NCBIfam" id="TIGR02069">
    <property type="entry name" value="cyanophycinase"/>
    <property type="match status" value="1"/>
</dbReference>
<dbReference type="EMBL" id="PUHZ01000010">
    <property type="protein sequence ID" value="PQO46405.1"/>
    <property type="molecule type" value="Genomic_DNA"/>
</dbReference>
<dbReference type="InterPro" id="IPR005320">
    <property type="entry name" value="Peptidase_S51"/>
</dbReference>
<dbReference type="PANTHER" id="PTHR36175:SF1">
    <property type="entry name" value="CYANOPHYCINASE"/>
    <property type="match status" value="1"/>
</dbReference>
<dbReference type="Gene3D" id="3.40.50.880">
    <property type="match status" value="1"/>
</dbReference>
<protein>
    <recommendedName>
        <fullName evidence="5">Cyanophycinase</fullName>
        <ecNumber evidence="4">3.4.15.6</ecNumber>
    </recommendedName>
</protein>
<evidence type="ECO:0000313" key="10">
    <source>
        <dbReference type="Proteomes" id="UP000237819"/>
    </source>
</evidence>
<dbReference type="RefSeq" id="WP_105335376.1">
    <property type="nucleotide sequence ID" value="NZ_PUHZ01000010.1"/>
</dbReference>
<dbReference type="Proteomes" id="UP000237819">
    <property type="component" value="Unassembled WGS sequence"/>
</dbReference>
<evidence type="ECO:0000313" key="9">
    <source>
        <dbReference type="EMBL" id="PQO46405.1"/>
    </source>
</evidence>
<evidence type="ECO:0000256" key="3">
    <source>
        <dbReference type="ARBA" id="ARBA00006534"/>
    </source>
</evidence>
<dbReference type="AlphaFoldDB" id="A0A2S8GPQ3"/>
<dbReference type="InterPro" id="IPR029062">
    <property type="entry name" value="Class_I_gatase-like"/>
</dbReference>
<evidence type="ECO:0000256" key="8">
    <source>
        <dbReference type="ARBA" id="ARBA00022825"/>
    </source>
</evidence>
<dbReference type="CDD" id="cd03145">
    <property type="entry name" value="GAT1_cyanophycinase"/>
    <property type="match status" value="1"/>
</dbReference>
<keyword evidence="8" id="KW-0720">Serine protease</keyword>
<comment type="similarity">
    <text evidence="3">Belongs to the peptidase S51 family.</text>
</comment>
<organism evidence="9 10">
    <name type="scientific">Blastopirellula marina</name>
    <dbReference type="NCBI Taxonomy" id="124"/>
    <lineage>
        <taxon>Bacteria</taxon>
        <taxon>Pseudomonadati</taxon>
        <taxon>Planctomycetota</taxon>
        <taxon>Planctomycetia</taxon>
        <taxon>Pirellulales</taxon>
        <taxon>Pirellulaceae</taxon>
        <taxon>Blastopirellula</taxon>
    </lineage>
</organism>
<dbReference type="PANTHER" id="PTHR36175">
    <property type="entry name" value="CYANOPHYCINASE"/>
    <property type="match status" value="1"/>
</dbReference>
<proteinExistence type="inferred from homology"/>
<keyword evidence="7" id="KW-0378">Hydrolase</keyword>
<comment type="caution">
    <text evidence="9">The sequence shown here is derived from an EMBL/GenBank/DDBJ whole genome shotgun (WGS) entry which is preliminary data.</text>
</comment>
<sequence>MSTPRIGFLLSLVFVLISFTSLRAEEKPGALIVVGGGGLPKSITERFLELGGGKETRLVVIPTASSKPDSDEVLISRWKKRGAAEVTVLHTTDREVANSEAFVVPLKDATAVWIGGGSQSRLSDAYQGTAVEKELIALVARGGVVAGTSAGAAIQTKVMIAHSNPVPVIATGLDLLPGAIVDQHFLARNRMNRLLNAVQQHPTLVGIGIDEATAIEVHGQECRVLGNSFVVVVRSEGAGKWPNIQSYNKGESFSLAPESEESQ</sequence>
<evidence type="ECO:0000256" key="7">
    <source>
        <dbReference type="ARBA" id="ARBA00022801"/>
    </source>
</evidence>
<name>A0A2S8GPQ3_9BACT</name>
<dbReference type="EC" id="3.4.15.6" evidence="4"/>
<dbReference type="Pfam" id="PF03575">
    <property type="entry name" value="Peptidase_S51"/>
    <property type="match status" value="1"/>
</dbReference>
<reference evidence="9 10" key="1">
    <citation type="submission" date="2018-02" db="EMBL/GenBank/DDBJ databases">
        <title>Comparative genomes isolates from brazilian mangrove.</title>
        <authorList>
            <person name="Araujo J.E."/>
            <person name="Taketani R.G."/>
            <person name="Silva M.C.P."/>
            <person name="Loureco M.V."/>
            <person name="Andreote F.D."/>
        </authorList>
    </citation>
    <scope>NUCLEOTIDE SEQUENCE [LARGE SCALE GENOMIC DNA]</scope>
    <source>
        <strain evidence="9 10">Nap-Phe MGV</strain>
    </source>
</reference>
<evidence type="ECO:0000256" key="5">
    <source>
        <dbReference type="ARBA" id="ARBA00015719"/>
    </source>
</evidence>
<gene>
    <name evidence="9" type="ORF">C5Y93_10520</name>
</gene>
<dbReference type="GO" id="GO:0008241">
    <property type="term" value="F:peptidyl-dipeptidase activity"/>
    <property type="evidence" value="ECO:0007669"/>
    <property type="project" value="UniProtKB-EC"/>
</dbReference>
<dbReference type="GO" id="GO:0006508">
    <property type="term" value="P:proteolysis"/>
    <property type="evidence" value="ECO:0007669"/>
    <property type="project" value="UniProtKB-KW"/>
</dbReference>
<accession>A0A2S8GPQ3</accession>
<evidence type="ECO:0000256" key="1">
    <source>
        <dbReference type="ARBA" id="ARBA00001092"/>
    </source>
</evidence>
<comment type="function">
    <text evidence="2">Exopeptidase that catalyzes the hydrolytic cleavage of multi-L-arginyl-poly-L-aspartic acid (cyanophycin; a water-insoluble reserve polymer) into aspartate-arginine dipeptides.</text>
</comment>
<dbReference type="InterPro" id="IPR011811">
    <property type="entry name" value="Peptidase_S51_cyanophycinase"/>
</dbReference>
<evidence type="ECO:0000256" key="4">
    <source>
        <dbReference type="ARBA" id="ARBA00013115"/>
    </source>
</evidence>
<dbReference type="SUPFAM" id="SSF52317">
    <property type="entry name" value="Class I glutamine amidotransferase-like"/>
    <property type="match status" value="1"/>
</dbReference>
<comment type="catalytic activity">
    <reaction evidence="1">
        <text>[L-4-(L-arginin-2-N-yl)aspartate](n) + H2O = [L-4-(L-arginin-2-N-yl)aspartate](n-1) + L-4-(L-arginin-2-N-yl)aspartate</text>
        <dbReference type="Rhea" id="RHEA:12845"/>
        <dbReference type="Rhea" id="RHEA-COMP:13728"/>
        <dbReference type="Rhea" id="RHEA-COMP:13734"/>
        <dbReference type="ChEBI" id="CHEBI:15377"/>
        <dbReference type="ChEBI" id="CHEBI:137986"/>
        <dbReference type="ChEBI" id="CHEBI:137991"/>
        <dbReference type="EC" id="3.4.15.6"/>
    </reaction>
</comment>